<feature type="region of interest" description="Disordered" evidence="3">
    <location>
        <begin position="587"/>
        <end position="690"/>
    </location>
</feature>
<sequence length="1351" mass="150532">MKDKFPRDGNSIALAADRSPRIKRAKLTSDLDSNQENYLSGNSPSLGGHNVKMASSGSAEDYSNAEGDSAAQITVGFDNLGNTCFMNSPLQCLSSLEPLSIDFQTAVAEFGPELRPNSITRLLYLLMKDVRKLDVCPERVRQILVRLRHDINGKFALNTQQDAHELLAELLDRTDEEVKAVMGARQAHSDMASGSAGGAPSTILADSGASSGTPIQSNFMWFYKTSFYFHECKTEITSSQEERDTTLMLALNSDKDYSLQDCIDRYFESSEVEMKCDKCGKDEKATMTRKIVKRPRIFILNLLRYQTDITESKKKMDKVNIPRYMSIAEYCADDVKAPPYMEPVFMLDRMCADDTQHMDQNMSNTLPQEGGHGQDSRHFSFSEKEKPDEVTDGAGQRNGTADDCGADVGVDKKAGDSEHQSKGQNTRLSKGRKVVLSVPDDVQDTKLLVKTLISKFWEVENYIQEYGEEAAMLYVETSAVITEVNSRIERQRKVTEPTNDESGSAANQSDHSPTHQVAVCHLLMNLALGSDEDEIETALDDDHCEMICKDIFLTRYSSYDKEDKKRDHLIENLCLYLAAKKLGIAKPDTPKKTMRSPEAARAGHSTDRVEWKDQSQAESPVDSMVNSPESDDEISFKSLPSKDTEGCAVVDEKRKTEHSQSENLGESSSGNRIITVTSVMPKGREKHRDESKVAGSLAVSTSHHVRAVPAQQEHQYFGLPNVPNFNLIQDRDFSCYTEEELQSVDLASLTEDEMMQYAQALSKLQYVRDQKAKPDDDCPMELCDLSQDEAMSPNISDLANECDHLSEVLQDSSSLGPSPSGMKLTTERNQSSSHTAAVLQQSVFSDACVPTIKEMASTQGNEQPNEVQLTCEENLSDLDEPDGLVQIDTPLIKDYYKSKDVVKTDIKNSLKCHSTPARDDYYYDYGMLNQADFGSQPMDMNMSFPESQSLFCDTPSEAKSERQSPKVLLDKCNTSSENGKSHKKISRLDADNGETVHKSTSDTKCSPSTMTDKLPKSQPDSTDHVVPSSAHPSPRKDSYLFSPSKPNNLTKTRDYSRLRSPSASPRKRNNRTQSRSSSATKKLLFPADERGAKTSANTELESFLDFPKNSFLEVNIDDNFILDRNEDCVITSASVETSRPAAFSPTIRKKLNNSHVISPSVSKHTSKLEPTAAAQPLVESVQAEPAHPKPDAGADSHEPSVSFARVEKFASNEKLQENTNSERSQATGKSRTVRSGCFSSTEEKENDPADLARNKRLENIELGKADFSYRLVGIVNHHGESLYAGHYTAFAYNLSKQKWFYMDDRHTKETTEMTARRDSLNSGYVFFYMDKDLFHEYAEKVGETSAAKFQS</sequence>
<feature type="region of interest" description="Disordered" evidence="3">
    <location>
        <begin position="358"/>
        <end position="432"/>
    </location>
</feature>
<gene>
    <name evidence="5" type="ORF">GSLYS_00020220001</name>
</gene>
<feature type="compositionally biased region" description="Basic and acidic residues" evidence="3">
    <location>
        <begin position="409"/>
        <end position="421"/>
    </location>
</feature>
<dbReference type="InterPro" id="IPR001394">
    <property type="entry name" value="Peptidase_C19_UCH"/>
</dbReference>
<reference evidence="5 6" key="1">
    <citation type="submission" date="2024-04" db="EMBL/GenBank/DDBJ databases">
        <authorList>
            <consortium name="Genoscope - CEA"/>
            <person name="William W."/>
        </authorList>
    </citation>
    <scope>NUCLEOTIDE SEQUENCE [LARGE SCALE GENOMIC DNA]</scope>
</reference>
<evidence type="ECO:0000313" key="5">
    <source>
        <dbReference type="EMBL" id="CAL1546843.1"/>
    </source>
</evidence>
<dbReference type="PANTHER" id="PTHR21646">
    <property type="entry name" value="UBIQUITIN CARBOXYL-TERMINAL HYDROLASE"/>
    <property type="match status" value="1"/>
</dbReference>
<dbReference type="InterPro" id="IPR018200">
    <property type="entry name" value="USP_CS"/>
</dbReference>
<feature type="compositionally biased region" description="Basic and acidic residues" evidence="3">
    <location>
        <begin position="986"/>
        <end position="1001"/>
    </location>
</feature>
<dbReference type="PROSITE" id="PS50235">
    <property type="entry name" value="USP_3"/>
    <property type="match status" value="1"/>
</dbReference>
<feature type="compositionally biased region" description="Polar residues" evidence="3">
    <location>
        <begin position="1217"/>
        <end position="1230"/>
    </location>
</feature>
<dbReference type="InterPro" id="IPR038765">
    <property type="entry name" value="Papain-like_cys_pep_sf"/>
</dbReference>
<feature type="compositionally biased region" description="Polar residues" evidence="3">
    <location>
        <begin position="1071"/>
        <end position="1080"/>
    </location>
</feature>
<feature type="domain" description="USP" evidence="4">
    <location>
        <begin position="75"/>
        <end position="1331"/>
    </location>
</feature>
<feature type="compositionally biased region" description="Basic and acidic residues" evidence="3">
    <location>
        <begin position="640"/>
        <end position="660"/>
    </location>
</feature>
<feature type="region of interest" description="Disordered" evidence="3">
    <location>
        <begin position="1180"/>
        <end position="1250"/>
    </location>
</feature>
<dbReference type="Proteomes" id="UP001497497">
    <property type="component" value="Unassembled WGS sequence"/>
</dbReference>
<evidence type="ECO:0000259" key="4">
    <source>
        <dbReference type="PROSITE" id="PS50235"/>
    </source>
</evidence>
<name>A0AAV2IJP3_LYMST</name>
<feature type="compositionally biased region" description="Polar residues" evidence="3">
    <location>
        <begin position="1002"/>
        <end position="1011"/>
    </location>
</feature>
<dbReference type="Gene3D" id="3.90.70.10">
    <property type="entry name" value="Cysteine proteinases"/>
    <property type="match status" value="2"/>
</dbReference>
<feature type="compositionally biased region" description="Polar residues" evidence="3">
    <location>
        <begin position="30"/>
        <end position="45"/>
    </location>
</feature>
<dbReference type="PROSITE" id="PS00973">
    <property type="entry name" value="USP_2"/>
    <property type="match status" value="1"/>
</dbReference>
<evidence type="ECO:0000256" key="2">
    <source>
        <dbReference type="ARBA" id="ARBA00012759"/>
    </source>
</evidence>
<dbReference type="GO" id="GO:0006508">
    <property type="term" value="P:proteolysis"/>
    <property type="evidence" value="ECO:0007669"/>
    <property type="project" value="UniProtKB-KW"/>
</dbReference>
<feature type="compositionally biased region" description="Polar residues" evidence="3">
    <location>
        <begin position="496"/>
        <end position="513"/>
    </location>
</feature>
<dbReference type="SUPFAM" id="SSF54001">
    <property type="entry name" value="Cysteine proteinases"/>
    <property type="match status" value="2"/>
</dbReference>
<dbReference type="InterPro" id="IPR028889">
    <property type="entry name" value="USP"/>
</dbReference>
<feature type="region of interest" description="Disordered" evidence="3">
    <location>
        <begin position="971"/>
        <end position="1092"/>
    </location>
</feature>
<feature type="region of interest" description="Disordered" evidence="3">
    <location>
        <begin position="25"/>
        <end position="63"/>
    </location>
</feature>
<dbReference type="GO" id="GO:0004843">
    <property type="term" value="F:cysteine-type deubiquitinase activity"/>
    <property type="evidence" value="ECO:0007669"/>
    <property type="project" value="UniProtKB-EC"/>
</dbReference>
<dbReference type="PROSITE" id="PS00972">
    <property type="entry name" value="USP_1"/>
    <property type="match status" value="1"/>
</dbReference>
<accession>A0AAV2IJP3</accession>
<dbReference type="CDD" id="cd02257">
    <property type="entry name" value="Peptidase_C19"/>
    <property type="match status" value="2"/>
</dbReference>
<dbReference type="EMBL" id="CAXITT010000864">
    <property type="protein sequence ID" value="CAL1546843.1"/>
    <property type="molecule type" value="Genomic_DNA"/>
</dbReference>
<protein>
    <recommendedName>
        <fullName evidence="2">ubiquitinyl hydrolase 1</fullName>
        <ecNumber evidence="2">3.4.19.12</ecNumber>
    </recommendedName>
</protein>
<comment type="catalytic activity">
    <reaction evidence="1">
        <text>Thiol-dependent hydrolysis of ester, thioester, amide, peptide and isopeptide bonds formed by the C-terminal Gly of ubiquitin (a 76-residue protein attached to proteins as an intracellular targeting signal).</text>
        <dbReference type="EC" id="3.4.19.12"/>
    </reaction>
</comment>
<feature type="compositionally biased region" description="Basic and acidic residues" evidence="3">
    <location>
        <begin position="1205"/>
        <end position="1216"/>
    </location>
</feature>
<feature type="compositionally biased region" description="Basic and acidic residues" evidence="3">
    <location>
        <begin position="604"/>
        <end position="615"/>
    </location>
</feature>
<dbReference type="Pfam" id="PF00443">
    <property type="entry name" value="UCH"/>
    <property type="match status" value="2"/>
</dbReference>
<feature type="compositionally biased region" description="Basic and acidic residues" evidence="3">
    <location>
        <begin position="1186"/>
        <end position="1198"/>
    </location>
</feature>
<comment type="caution">
    <text evidence="5">The sequence shown here is derived from an EMBL/GenBank/DDBJ whole genome shotgun (WGS) entry which is preliminary data.</text>
</comment>
<dbReference type="InterPro" id="IPR050185">
    <property type="entry name" value="Ub_carboxyl-term_hydrolase"/>
</dbReference>
<keyword evidence="6" id="KW-1185">Reference proteome</keyword>
<evidence type="ECO:0000256" key="1">
    <source>
        <dbReference type="ARBA" id="ARBA00000707"/>
    </source>
</evidence>
<organism evidence="5 6">
    <name type="scientific">Lymnaea stagnalis</name>
    <name type="common">Great pond snail</name>
    <name type="synonym">Helix stagnalis</name>
    <dbReference type="NCBI Taxonomy" id="6523"/>
    <lineage>
        <taxon>Eukaryota</taxon>
        <taxon>Metazoa</taxon>
        <taxon>Spiralia</taxon>
        <taxon>Lophotrochozoa</taxon>
        <taxon>Mollusca</taxon>
        <taxon>Gastropoda</taxon>
        <taxon>Heterobranchia</taxon>
        <taxon>Euthyneura</taxon>
        <taxon>Panpulmonata</taxon>
        <taxon>Hygrophila</taxon>
        <taxon>Lymnaeoidea</taxon>
        <taxon>Lymnaeidae</taxon>
        <taxon>Lymnaea</taxon>
    </lineage>
</organism>
<feature type="compositionally biased region" description="Polar residues" evidence="3">
    <location>
        <begin position="616"/>
        <end position="628"/>
    </location>
</feature>
<dbReference type="EC" id="3.4.19.12" evidence="2"/>
<feature type="compositionally biased region" description="Basic and acidic residues" evidence="3">
    <location>
        <begin position="1241"/>
        <end position="1250"/>
    </location>
</feature>
<evidence type="ECO:0000313" key="6">
    <source>
        <dbReference type="Proteomes" id="UP001497497"/>
    </source>
</evidence>
<dbReference type="GO" id="GO:0016579">
    <property type="term" value="P:protein deubiquitination"/>
    <property type="evidence" value="ECO:0007669"/>
    <property type="project" value="InterPro"/>
</dbReference>
<feature type="compositionally biased region" description="Polar residues" evidence="3">
    <location>
        <begin position="358"/>
        <end position="367"/>
    </location>
</feature>
<feature type="compositionally biased region" description="Basic and acidic residues" evidence="3">
    <location>
        <begin position="372"/>
        <end position="389"/>
    </location>
</feature>
<evidence type="ECO:0000256" key="3">
    <source>
        <dbReference type="SAM" id="MobiDB-lite"/>
    </source>
</evidence>
<feature type="compositionally biased region" description="Polar residues" evidence="3">
    <location>
        <begin position="661"/>
        <end position="678"/>
    </location>
</feature>
<feature type="region of interest" description="Disordered" evidence="3">
    <location>
        <begin position="491"/>
        <end position="513"/>
    </location>
</feature>
<proteinExistence type="predicted"/>